<dbReference type="EMBL" id="CAADFL010000473">
    <property type="protein sequence ID" value="VFK17322.1"/>
    <property type="molecule type" value="Genomic_DNA"/>
</dbReference>
<reference evidence="2" key="1">
    <citation type="submission" date="2019-02" db="EMBL/GenBank/DDBJ databases">
        <authorList>
            <person name="Gruber-Vodicka R. H."/>
            <person name="Seah K. B. B."/>
        </authorList>
    </citation>
    <scope>NUCLEOTIDE SEQUENCE</scope>
    <source>
        <strain evidence="2">BECK_BZ163</strain>
        <strain evidence="3">BECK_BZ164</strain>
        <strain evidence="1">BECK_BZ165</strain>
    </source>
</reference>
<dbReference type="EMBL" id="CAADFA010000067">
    <property type="protein sequence ID" value="VFJ49099.1"/>
    <property type="molecule type" value="Genomic_DNA"/>
</dbReference>
<name>A0A450T9A1_9GAMM</name>
<evidence type="ECO:0000313" key="3">
    <source>
        <dbReference type="EMBL" id="VFK17322.1"/>
    </source>
</evidence>
<evidence type="ECO:0000313" key="1">
    <source>
        <dbReference type="EMBL" id="VFJ49099.1"/>
    </source>
</evidence>
<accession>A0A450T9A1</accession>
<proteinExistence type="predicted"/>
<dbReference type="EMBL" id="CAADEZ010000328">
    <property type="protein sequence ID" value="VFJ63269.1"/>
    <property type="molecule type" value="Genomic_DNA"/>
</dbReference>
<organism evidence="2">
    <name type="scientific">Candidatus Kentrum sp. FM</name>
    <dbReference type="NCBI Taxonomy" id="2126340"/>
    <lineage>
        <taxon>Bacteria</taxon>
        <taxon>Pseudomonadati</taxon>
        <taxon>Pseudomonadota</taxon>
        <taxon>Gammaproteobacteria</taxon>
        <taxon>Candidatus Kentrum</taxon>
    </lineage>
</organism>
<dbReference type="AlphaFoldDB" id="A0A450T9A1"/>
<sequence>MNDTQIKTLEQIRQFLSGTLSVEFSIDSKDESYRWIERTLIRLGYRRDGREQVGYALRLWSISVYVKMLATL</sequence>
<protein>
    <submittedName>
        <fullName evidence="2">Uncharacterized protein</fullName>
    </submittedName>
</protein>
<gene>
    <name evidence="2" type="ORF">BECKFM1743A_GA0114220_103282</name>
    <name evidence="3" type="ORF">BECKFM1743B_GA0114221_104732</name>
    <name evidence="1" type="ORF">BECKFM1743C_GA0114222_100671</name>
</gene>
<evidence type="ECO:0000313" key="2">
    <source>
        <dbReference type="EMBL" id="VFJ63269.1"/>
    </source>
</evidence>